<dbReference type="RefSeq" id="WP_008526861.1">
    <property type="nucleotide sequence ID" value="NC_021921.1"/>
</dbReference>
<dbReference type="HOGENOM" id="CLU_3075257_0_0_2"/>
<dbReference type="EC" id="5.3.1.9" evidence="4"/>
<dbReference type="AlphaFoldDB" id="F7PLJ3"/>
<dbReference type="InterPro" id="IPR010819">
    <property type="entry name" value="AGE/CE"/>
</dbReference>
<dbReference type="GO" id="GO:0005975">
    <property type="term" value="P:carbohydrate metabolic process"/>
    <property type="evidence" value="ECO:0007669"/>
    <property type="project" value="InterPro"/>
</dbReference>
<evidence type="ECO:0000313" key="4">
    <source>
        <dbReference type="EMBL" id="ERJ05327.1"/>
    </source>
</evidence>
<proteinExistence type="inferred from homology"/>
<sequence length="52" mass="6177">MTCPEYHDTYWLVDRAQHFFDAAVENGWDDEFGGFVYNFDRDGAVIADDKYY</sequence>
<reference evidence="3 6" key="3">
    <citation type="journal article" date="2014" name="Environ. Microbiol.">
        <title>Halorhabdus tiamatea: proteogenomics and glycosidase activity measurements identify the first cultivated euryarchaeon from a deep-sea anoxic brine lake as potential polysaccharide degrader.</title>
        <authorList>
            <person name="Werner J."/>
            <person name="Ferrer M."/>
            <person name="Michel G."/>
            <person name="Mann A.J."/>
            <person name="Huang S."/>
            <person name="Juarez S."/>
            <person name="Ciordia S."/>
            <person name="Albar J.P."/>
            <person name="Alcaide M."/>
            <person name="La Cono V."/>
            <person name="Yakimov M.M."/>
            <person name="Antunes A."/>
            <person name="Taborda M."/>
            <person name="Da Costa M.S."/>
            <person name="Amann R.I."/>
            <person name="Gloeckner F.O."/>
            <person name="Golyshina O.V."/>
            <person name="Golyshin P.N."/>
            <person name="Teeling H."/>
        </authorList>
    </citation>
    <scope>NUCLEOTIDE SEQUENCE [LARGE SCALE GENOMIC DNA]</scope>
    <source>
        <strain evidence="6">SARL4B</strain>
        <strain evidence="3">Type strain: SARL4B</strain>
    </source>
</reference>
<keyword evidence="2 4" id="KW-0413">Isomerase</keyword>
<dbReference type="GO" id="GO:0004347">
    <property type="term" value="F:glucose-6-phosphate isomerase activity"/>
    <property type="evidence" value="ECO:0007669"/>
    <property type="project" value="UniProtKB-EC"/>
</dbReference>
<dbReference type="Proteomes" id="UP000015381">
    <property type="component" value="Chromosome I"/>
</dbReference>
<dbReference type="Pfam" id="PF07221">
    <property type="entry name" value="GlcNAc_2-epim"/>
    <property type="match status" value="1"/>
</dbReference>
<evidence type="ECO:0000313" key="6">
    <source>
        <dbReference type="Proteomes" id="UP000015381"/>
    </source>
</evidence>
<dbReference type="EMBL" id="AFNT02000036">
    <property type="protein sequence ID" value="ERJ05327.1"/>
    <property type="molecule type" value="Genomic_DNA"/>
</dbReference>
<comment type="similarity">
    <text evidence="1">Belongs to the N-acylglucosamine 2-epimerase family.</text>
</comment>
<reference evidence="4 5" key="2">
    <citation type="journal article" date="2013" name="PLoS ONE">
        <title>INDIGO - INtegrated Data Warehouse of MIcrobial GenOmes with Examples from the Red Sea Extremophiles.</title>
        <authorList>
            <person name="Alam I."/>
            <person name="Antunes A."/>
            <person name="Kamau A.A."/>
            <person name="Ba Alawi W."/>
            <person name="Kalkatawi M."/>
            <person name="Stingl U."/>
            <person name="Bajic V.B."/>
        </authorList>
    </citation>
    <scope>NUCLEOTIDE SEQUENCE [LARGE SCALE GENOMIC DNA]</scope>
    <source>
        <strain evidence="4 5">SARL4B</strain>
    </source>
</reference>
<dbReference type="SUPFAM" id="SSF48208">
    <property type="entry name" value="Six-hairpin glycosidases"/>
    <property type="match status" value="1"/>
</dbReference>
<dbReference type="Proteomes" id="UP000003861">
    <property type="component" value="Unassembled WGS sequence"/>
</dbReference>
<organism evidence="4 5">
    <name type="scientific">Halorhabdus tiamatea SARL4B</name>
    <dbReference type="NCBI Taxonomy" id="1033806"/>
    <lineage>
        <taxon>Archaea</taxon>
        <taxon>Methanobacteriati</taxon>
        <taxon>Methanobacteriota</taxon>
        <taxon>Stenosarchaea group</taxon>
        <taxon>Halobacteria</taxon>
        <taxon>Halobacteriales</taxon>
        <taxon>Haloarculaceae</taxon>
        <taxon>Halorhabdus</taxon>
    </lineage>
</organism>
<accession>F7PLJ3</accession>
<dbReference type="InterPro" id="IPR008928">
    <property type="entry name" value="6-hairpin_glycosidase_sf"/>
</dbReference>
<evidence type="ECO:0000313" key="5">
    <source>
        <dbReference type="Proteomes" id="UP000003861"/>
    </source>
</evidence>
<dbReference type="GeneID" id="31401308"/>
<name>F7PLJ3_9EURY</name>
<evidence type="ECO:0000256" key="2">
    <source>
        <dbReference type="ARBA" id="ARBA00023235"/>
    </source>
</evidence>
<dbReference type="KEGG" id="hti:HTIA_1049"/>
<dbReference type="eggNOG" id="arCOG08960">
    <property type="taxonomic scope" value="Archaea"/>
</dbReference>
<evidence type="ECO:0000313" key="3">
    <source>
        <dbReference type="EMBL" id="CCQ33187.1"/>
    </source>
</evidence>
<dbReference type="Gene3D" id="1.50.10.10">
    <property type="match status" value="1"/>
</dbReference>
<dbReference type="EMBL" id="HF571520">
    <property type="protein sequence ID" value="CCQ33187.1"/>
    <property type="molecule type" value="Genomic_DNA"/>
</dbReference>
<dbReference type="InterPro" id="IPR012341">
    <property type="entry name" value="6hp_glycosidase-like_sf"/>
</dbReference>
<gene>
    <name evidence="4" type="ORF">HLRTI_002683</name>
    <name evidence="3" type="ORF">HTIA_1049</name>
</gene>
<keyword evidence="6" id="KW-1185">Reference proteome</keyword>
<evidence type="ECO:0000256" key="1">
    <source>
        <dbReference type="ARBA" id="ARBA00008558"/>
    </source>
</evidence>
<protein>
    <submittedName>
        <fullName evidence="4">Glucose-6-phosphate isomerase protein</fullName>
        <ecNumber evidence="4">5.3.1.9</ecNumber>
    </submittedName>
    <submittedName>
        <fullName evidence="3">N-acylglucosamine 2-epimerase</fullName>
    </submittedName>
</protein>
<reference evidence="4 5" key="1">
    <citation type="journal article" date="2011" name="J. Bacteriol.">
        <title>Genome sequence of Halorhabdus tiamatea, the first archaeon isolated from a deep-sea anoxic brine lake.</title>
        <authorList>
            <person name="Antunes A."/>
            <person name="Alam I."/>
            <person name="Bajic V.B."/>
            <person name="Stingl U."/>
        </authorList>
    </citation>
    <scope>NUCLEOTIDE SEQUENCE [LARGE SCALE GENOMIC DNA]</scope>
    <source>
        <strain evidence="4 5">SARL4B</strain>
    </source>
</reference>